<dbReference type="InterPro" id="IPR001254">
    <property type="entry name" value="Trypsin_dom"/>
</dbReference>
<dbReference type="InterPro" id="IPR051333">
    <property type="entry name" value="CLIP_Serine_Protease"/>
</dbReference>
<keyword evidence="1" id="KW-0732">Signal</keyword>
<evidence type="ECO:0000259" key="2">
    <source>
        <dbReference type="PROSITE" id="PS50240"/>
    </source>
</evidence>
<dbReference type="RefSeq" id="WP_377854507.1">
    <property type="nucleotide sequence ID" value="NZ_JBHLZU010000018.1"/>
</dbReference>
<dbReference type="InterPro" id="IPR043504">
    <property type="entry name" value="Peptidase_S1_PA_chymotrypsin"/>
</dbReference>
<dbReference type="PRINTS" id="PR00722">
    <property type="entry name" value="CHYMOTRYPSIN"/>
</dbReference>
<dbReference type="CDD" id="cd00190">
    <property type="entry name" value="Tryp_SPc"/>
    <property type="match status" value="1"/>
</dbReference>
<dbReference type="InterPro" id="IPR009003">
    <property type="entry name" value="Peptidase_S1_PA"/>
</dbReference>
<dbReference type="GO" id="GO:0016787">
    <property type="term" value="F:hydrolase activity"/>
    <property type="evidence" value="ECO:0007669"/>
    <property type="project" value="UniProtKB-KW"/>
</dbReference>
<accession>A0ABV5ZZR5</accession>
<dbReference type="EC" id="3.4.21.-" evidence="3"/>
<dbReference type="InterPro" id="IPR001314">
    <property type="entry name" value="Peptidase_S1A"/>
</dbReference>
<dbReference type="InterPro" id="IPR018114">
    <property type="entry name" value="TRYPSIN_HIS"/>
</dbReference>
<evidence type="ECO:0000313" key="3">
    <source>
        <dbReference type="EMBL" id="MFB9906348.1"/>
    </source>
</evidence>
<reference evidence="3 4" key="1">
    <citation type="submission" date="2024-09" db="EMBL/GenBank/DDBJ databases">
        <authorList>
            <person name="Sun Q."/>
            <person name="Mori K."/>
        </authorList>
    </citation>
    <scope>NUCLEOTIDE SEQUENCE [LARGE SCALE GENOMIC DNA]</scope>
    <source>
        <strain evidence="3 4">TBRC 7907</strain>
    </source>
</reference>
<evidence type="ECO:0000313" key="4">
    <source>
        <dbReference type="Proteomes" id="UP001589693"/>
    </source>
</evidence>
<dbReference type="PROSITE" id="PS50240">
    <property type="entry name" value="TRYPSIN_DOM"/>
    <property type="match status" value="1"/>
</dbReference>
<feature type="domain" description="Peptidase S1" evidence="2">
    <location>
        <begin position="26"/>
        <end position="265"/>
    </location>
</feature>
<dbReference type="SMART" id="SM00020">
    <property type="entry name" value="Tryp_SPc"/>
    <property type="match status" value="1"/>
</dbReference>
<evidence type="ECO:0000256" key="1">
    <source>
        <dbReference type="SAM" id="SignalP"/>
    </source>
</evidence>
<dbReference type="SUPFAM" id="SSF50494">
    <property type="entry name" value="Trypsin-like serine proteases"/>
    <property type="match status" value="1"/>
</dbReference>
<protein>
    <submittedName>
        <fullName evidence="3">Trypsin-like serine protease</fullName>
        <ecNumber evidence="3">3.4.21.-</ecNumber>
    </submittedName>
</protein>
<dbReference type="Pfam" id="PF00089">
    <property type="entry name" value="Trypsin"/>
    <property type="match status" value="1"/>
</dbReference>
<comment type="caution">
    <text evidence="3">The sequence shown here is derived from an EMBL/GenBank/DDBJ whole genome shotgun (WGS) entry which is preliminary data.</text>
</comment>
<dbReference type="PANTHER" id="PTHR24260:SF132">
    <property type="entry name" value="PEPTIDASE S1 DOMAIN-CONTAINING PROTEIN"/>
    <property type="match status" value="1"/>
</dbReference>
<dbReference type="EMBL" id="JBHLZU010000018">
    <property type="protein sequence ID" value="MFB9906348.1"/>
    <property type="molecule type" value="Genomic_DNA"/>
</dbReference>
<dbReference type="PANTHER" id="PTHR24260">
    <property type="match status" value="1"/>
</dbReference>
<name>A0ABV5ZZR5_9PSEU</name>
<gene>
    <name evidence="3" type="ORF">ACFFQA_20630</name>
</gene>
<feature type="chain" id="PRO_5045415777" evidence="1">
    <location>
        <begin position="26"/>
        <end position="265"/>
    </location>
</feature>
<organism evidence="3 4">
    <name type="scientific">Allokutzneria oryzae</name>
    <dbReference type="NCBI Taxonomy" id="1378989"/>
    <lineage>
        <taxon>Bacteria</taxon>
        <taxon>Bacillati</taxon>
        <taxon>Actinomycetota</taxon>
        <taxon>Actinomycetes</taxon>
        <taxon>Pseudonocardiales</taxon>
        <taxon>Pseudonocardiaceae</taxon>
        <taxon>Allokutzneria</taxon>
    </lineage>
</organism>
<keyword evidence="3" id="KW-0378">Hydrolase</keyword>
<keyword evidence="4" id="KW-1185">Reference proteome</keyword>
<dbReference type="Gene3D" id="2.40.10.10">
    <property type="entry name" value="Trypsin-like serine proteases"/>
    <property type="match status" value="1"/>
</dbReference>
<proteinExistence type="predicted"/>
<sequence length="265" mass="27784">MRKKSLLVGLLVAATAVLSATPAGAIVGGKKADENYPFMASLQHPVMPWKPNHYCGGAVIAPAWVLTAAHCVDSVGEAEMPIEEFAVRVGSNRTDSGGEVAKAKRVVVHPDYRPAGPGEGNDIALVELAEPVSVRPVALPARTPGPGTPARAIGWGRTCAKDTEKNCLTPPRELKQLEETVVAGKTCARLSTAGAELCVQTPEKAGAICFADSGSPLIGKVDGRWTVLGSADRFGTSNGRDDCDDSTALYADVSAHLSWIARYVR</sequence>
<feature type="signal peptide" evidence="1">
    <location>
        <begin position="1"/>
        <end position="25"/>
    </location>
</feature>
<dbReference type="Proteomes" id="UP001589693">
    <property type="component" value="Unassembled WGS sequence"/>
</dbReference>
<dbReference type="PROSITE" id="PS00134">
    <property type="entry name" value="TRYPSIN_HIS"/>
    <property type="match status" value="1"/>
</dbReference>